<dbReference type="OrthoDB" id="339680at2759"/>
<gene>
    <name evidence="1" type="ORF">OJ253_1022</name>
</gene>
<evidence type="ECO:0000313" key="1">
    <source>
        <dbReference type="EMBL" id="KAJ1610908.1"/>
    </source>
</evidence>
<reference evidence="1" key="1">
    <citation type="submission" date="2022-10" db="EMBL/GenBank/DDBJ databases">
        <title>Adaptive evolution leads to modifications in subtelomeric GC content in a zoonotic Cryptosporidium species.</title>
        <authorList>
            <person name="Li J."/>
            <person name="Feng Y."/>
            <person name="Xiao L."/>
        </authorList>
    </citation>
    <scope>NUCLEOTIDE SEQUENCE</scope>
    <source>
        <strain evidence="1">33844</strain>
    </source>
</reference>
<proteinExistence type="predicted"/>
<organism evidence="1">
    <name type="scientific">Cryptosporidium canis</name>
    <dbReference type="NCBI Taxonomy" id="195482"/>
    <lineage>
        <taxon>Eukaryota</taxon>
        <taxon>Sar</taxon>
        <taxon>Alveolata</taxon>
        <taxon>Apicomplexa</taxon>
        <taxon>Conoidasida</taxon>
        <taxon>Coccidia</taxon>
        <taxon>Eucoccidiorida</taxon>
        <taxon>Eimeriorina</taxon>
        <taxon>Cryptosporidiidae</taxon>
        <taxon>Cryptosporidium</taxon>
    </lineage>
</organism>
<comment type="caution">
    <text evidence="1">The sequence shown here is derived from an EMBL/GenBank/DDBJ whole genome shotgun (WGS) entry which is preliminary data.</text>
</comment>
<sequence length="2063" mass="238824">MEIYFSDYKFNSLFDIELYGLTIDPKNNADKSFRIFVEKSKINITNWLMFITVVFSIRFLNNRYIDLFLSLISKHLSTRIATLKLDGVEIYHIKKHASNKSANKNQPSFIDVLYSYFDMDLYNVKILTEYKLMDRDLLLGTNVGLISKKVNSFGNVRILVRRASVICSEHFDDIFTYNELERVGLKTFFLSIFKHKKPILSFPGLLNIYKVGSEGGLVISISEENIDNLYSGIYLSISLFNSILVAILSSNSNINGQGWSRDILNCKIDILINVKRVILDMCRGNHLFVTVDSVKLSFNSGDMGSGTLSIRLINSCIITSPENWIKIQDFKILWSLSDFLMRAEIIQSRLYSKIIHSDYLNDFIDALEVPELSIHTDNINYYENSLTFTTNVEINEEVFIIKCTGAENTLLNLFDFKVNVTDLIDFAYYKNCLAQFQETFENLEFDIPQESTEITGFSVQTQLNIDSSIQVIYNMYNFELLVQRSQVNLMLAPNEIKINISDAEFVQCDYSNQNIFRLKTKSILIGVKPSNKGIVLQGLLVELGEGICIMEVVNSTMYLHLNTFLENDSTYILFEIENIGILFQKNKYSWESIEIQRLVIREHFLNDNSLSYELLKTYGDPIQIKNKNIDNQIFKVDIPKLLLQINKNQIMKFDRIISNKNSNSFGVLNKQFGINFMIILNNASLHYYNHINNRCTTLLTHFGRSSSVIKLNEQYELIIDSKINKIEIMTGEIHLDDYNAVKLPHYSDTLYSKLQMENLCCDLVYYEMTRQTGDDMLFQKRIMGEFELSDRMLPIFMSSDEVSHNLLILHNFKKITMEHRMINDSEIANSNSFSDDALILITVDNLLSLSNLFCVNRAGDSRLDLIQTLGGLGRDFSFISNVQRIKIVIIKSQLDFKYVVLNLDGISCSGSHDLNLSIERFQIFIKYPSQNFVGEYLNISVIDHFFKVGLQVLDSKMIFYAVNLFFYINLMDLSKCMDFVVEEMKIRISRYLLNILMDVFKESSTTQKNEIVSIKYYQGSKSVCCLFDLRQSPAFINNIRLLLEDELLLVPYFQINCISNAKFSIKEVEIHLAYNSIYLLDLNHSFFDNLYSNYNRLYYSRYFNENSYSIGCGIHFSDVNTKGFEFKIPFSKICNLSTNCVVVGLRFCFYSEILEDVLLVFGPRADYTSYGFEGVIKLRKGQTIEAPFDLINLCPKLKLFEDDDSLIKDLINQEFSTANSINIIEILHNLCEQSNSYYVDYSSFNSRLCIGLEFINSGDSCIKVNIFSTLRIINISGESLCYSLNVTGCTTTIANLQQVFVNNIDSERGLVFLFTDSTKVTNSYCVDLRSNEAGCHNLLNEGLSGVEPHIKNTNYRVSLIKVNISFVILVWSPLIIMNYSNFNYMLVVTDENYEYYFQGEKLSINNLSDSVNKRLPEQELSSFVDRCPNEYIKLRIQLEGYFNTSCSRKRNNNILIETEDYRRYINDSYILNVLDTYSIEMRAIKLLPIWVIRNKSSFNIRVTYGKYIDFPVKSKTGYLDITALIGSKNYDYSLQEQINITFEGFINNYVICLNHPRPFEKLINLYSSDQIPNSVWGLAQISFNPVSKDCDSSFNAEIYIELNDFIEDVCSSYFVFENKTNFIYLVSQSSELPDLKKFNWNVPKAESLSQEIWEKTLVEKFSKAFPQDNMVLNQPFSIYILPQGTSNQLSFWAKEDPHECSRLFIDCYDGSNKMDMSLGKITVCYSSSEGTRPIQFTYCDSDGNSYFCQLLLSIFRLDNKVTRVIFREFSQIQVMDAQFQRFSAQEQNGWLNIQESIGSRYLLKIKRLEVTIFIDVDWSEVLRVKRTSSPNNSPKGANRSLSLVPSPKKRDLFDFSPVFQIIFELWSINVQEMDGLSLFDSVFQTNSRINRIFCKISNNEVTIFEISNQRKNSSEDQIFVKFNCFGLKKRLNDGLYSKQYQIKDLLAKVSFIDLDLNFSIYFRNFLHNLIVENPVDMKGVNCSSHSEPILVVDFFPYKLYFKELVINGRLKMFNLKQSIEFPNRIVIFGSDSLVKLFKNWTKMATFNIIKTLLNKSLNPLIYF</sequence>
<protein>
    <submittedName>
        <fullName evidence="1">Uncharacterized protein</fullName>
    </submittedName>
</protein>
<dbReference type="Proteomes" id="UP001067231">
    <property type="component" value="Unassembled WGS sequence"/>
</dbReference>
<name>A0A9D5DJY7_9CRYT</name>
<dbReference type="EMBL" id="JAPCXC010000021">
    <property type="protein sequence ID" value="KAJ1610908.1"/>
    <property type="molecule type" value="Genomic_DNA"/>
</dbReference>
<accession>A0A9D5DJY7</accession>